<keyword evidence="4" id="KW-0479">Metal-binding</keyword>
<evidence type="ECO:0000256" key="1">
    <source>
        <dbReference type="ARBA" id="ARBA00004308"/>
    </source>
</evidence>
<gene>
    <name evidence="10" type="primary">LOC100368657</name>
</gene>
<dbReference type="Proteomes" id="UP000694865">
    <property type="component" value="Unplaced"/>
</dbReference>
<evidence type="ECO:0000313" key="10">
    <source>
        <dbReference type="RefSeq" id="XP_002741663.1"/>
    </source>
</evidence>
<dbReference type="SUPFAM" id="SSF47473">
    <property type="entry name" value="EF-hand"/>
    <property type="match status" value="1"/>
</dbReference>
<comment type="subcellular location">
    <subcellularLocation>
        <location evidence="2">Cytoplasm</location>
    </subcellularLocation>
    <subcellularLocation>
        <location evidence="1">Endomembrane system</location>
    </subcellularLocation>
</comment>
<dbReference type="InterPro" id="IPR002048">
    <property type="entry name" value="EF_hand_dom"/>
</dbReference>
<name>A0ABM0H0S9_SACKO</name>
<keyword evidence="3" id="KW-0963">Cytoplasm</keyword>
<organism evidence="9 10">
    <name type="scientific">Saccoglossus kowalevskii</name>
    <name type="common">Acorn worm</name>
    <dbReference type="NCBI Taxonomy" id="10224"/>
    <lineage>
        <taxon>Eukaryota</taxon>
        <taxon>Metazoa</taxon>
        <taxon>Hemichordata</taxon>
        <taxon>Enteropneusta</taxon>
        <taxon>Harrimaniidae</taxon>
        <taxon>Saccoglossus</taxon>
    </lineage>
</organism>
<evidence type="ECO:0000256" key="6">
    <source>
        <dbReference type="ARBA" id="ARBA00022837"/>
    </source>
</evidence>
<protein>
    <submittedName>
        <fullName evidence="10">Sorcin-like</fullName>
    </submittedName>
</protein>
<keyword evidence="7" id="KW-0472">Membrane</keyword>
<keyword evidence="9" id="KW-1185">Reference proteome</keyword>
<evidence type="ECO:0000313" key="9">
    <source>
        <dbReference type="Proteomes" id="UP000694865"/>
    </source>
</evidence>
<dbReference type="InterPro" id="IPR011992">
    <property type="entry name" value="EF-hand-dom_pair"/>
</dbReference>
<evidence type="ECO:0000256" key="2">
    <source>
        <dbReference type="ARBA" id="ARBA00004496"/>
    </source>
</evidence>
<keyword evidence="6" id="KW-0106">Calcium</keyword>
<evidence type="ECO:0000256" key="5">
    <source>
        <dbReference type="ARBA" id="ARBA00022737"/>
    </source>
</evidence>
<dbReference type="GeneID" id="100368657"/>
<dbReference type="InterPro" id="IPR018247">
    <property type="entry name" value="EF_Hand_1_Ca_BS"/>
</dbReference>
<dbReference type="Pfam" id="PF13499">
    <property type="entry name" value="EF-hand_7"/>
    <property type="match status" value="1"/>
</dbReference>
<dbReference type="PROSITE" id="PS50222">
    <property type="entry name" value="EF_HAND_2"/>
    <property type="match status" value="1"/>
</dbReference>
<reference evidence="10" key="1">
    <citation type="submission" date="2025-08" db="UniProtKB">
        <authorList>
            <consortium name="RefSeq"/>
        </authorList>
    </citation>
    <scope>IDENTIFICATION</scope>
    <source>
        <tissue evidence="10">Testes</tissue>
    </source>
</reference>
<dbReference type="Gene3D" id="6.10.140.900">
    <property type="match status" value="1"/>
</dbReference>
<proteinExistence type="predicted"/>
<dbReference type="RefSeq" id="XP_002741663.1">
    <property type="nucleotide sequence ID" value="XM_002741617.2"/>
</dbReference>
<dbReference type="CDD" id="cd16181">
    <property type="entry name" value="EFh_PEF_Group_II_sorcin_like"/>
    <property type="match status" value="1"/>
</dbReference>
<evidence type="ECO:0000256" key="3">
    <source>
        <dbReference type="ARBA" id="ARBA00022490"/>
    </source>
</evidence>
<dbReference type="PROSITE" id="PS00018">
    <property type="entry name" value="EF_HAND_1"/>
    <property type="match status" value="1"/>
</dbReference>
<evidence type="ECO:0000256" key="4">
    <source>
        <dbReference type="ARBA" id="ARBA00022723"/>
    </source>
</evidence>
<dbReference type="Gene3D" id="1.10.238.10">
    <property type="entry name" value="EF-hand"/>
    <property type="match status" value="1"/>
</dbReference>
<dbReference type="Pfam" id="PF13833">
    <property type="entry name" value="EF-hand_8"/>
    <property type="match status" value="1"/>
</dbReference>
<dbReference type="PANTHER" id="PTHR46735">
    <property type="entry name" value="CALPAIN, SMALL SUBUNIT 1 A-RELATED"/>
    <property type="match status" value="1"/>
</dbReference>
<keyword evidence="5" id="KW-0677">Repeat</keyword>
<sequence>MQVNIQFTGYPQHPTYQGNPDPLYQTFAAVAGPDGQIEAMELQQCLTRSGVHGNLSPFSLETCRVMIAMLDRDMTGKMGFNEFKELWACLSQWKQTFINFDRDRSGTMDAQELAAVIRSFGYNLSPQAFQTILKRYSKAGGFITFDDFVALSVRLRALSDAFRRRDPQRNGTATFQYDDFLRCTLCL</sequence>
<evidence type="ECO:0000256" key="7">
    <source>
        <dbReference type="ARBA" id="ARBA00023136"/>
    </source>
</evidence>
<dbReference type="SMART" id="SM00054">
    <property type="entry name" value="EFh"/>
    <property type="match status" value="2"/>
</dbReference>
<evidence type="ECO:0000259" key="8">
    <source>
        <dbReference type="PROSITE" id="PS50222"/>
    </source>
</evidence>
<feature type="domain" description="EF-hand" evidence="8">
    <location>
        <begin position="88"/>
        <end position="123"/>
    </location>
</feature>
<dbReference type="PANTHER" id="PTHR46735:SF6">
    <property type="entry name" value="EF-HAND DOMAIN-CONTAINING PROTEIN"/>
    <property type="match status" value="1"/>
</dbReference>
<accession>A0ABM0H0S9</accession>